<dbReference type="SUPFAM" id="SSF49313">
    <property type="entry name" value="Cadherin-like"/>
    <property type="match status" value="1"/>
</dbReference>
<dbReference type="NCBIfam" id="NF012211">
    <property type="entry name" value="tand_rpt_95"/>
    <property type="match status" value="3"/>
</dbReference>
<dbReference type="GO" id="GO:0004553">
    <property type="term" value="F:hydrolase activity, hydrolyzing O-glycosyl compounds"/>
    <property type="evidence" value="ECO:0007669"/>
    <property type="project" value="InterPro"/>
</dbReference>
<dbReference type="InterPro" id="IPR015919">
    <property type="entry name" value="Cadherin-like_sf"/>
</dbReference>
<dbReference type="InterPro" id="IPR036439">
    <property type="entry name" value="Dockerin_dom_sf"/>
</dbReference>
<dbReference type="Gene3D" id="1.10.1330.10">
    <property type="entry name" value="Dockerin domain"/>
    <property type="match status" value="1"/>
</dbReference>
<dbReference type="Gene3D" id="2.60.40.3440">
    <property type="match status" value="1"/>
</dbReference>
<dbReference type="InterPro" id="IPR013783">
    <property type="entry name" value="Ig-like_fold"/>
</dbReference>
<dbReference type="InterPro" id="IPR002105">
    <property type="entry name" value="Dockerin_1_rpt"/>
</dbReference>
<dbReference type="CDD" id="cd00146">
    <property type="entry name" value="PKD"/>
    <property type="match status" value="2"/>
</dbReference>
<dbReference type="Gene3D" id="2.60.40.2810">
    <property type="match status" value="1"/>
</dbReference>
<dbReference type="Gene3D" id="2.60.40.10">
    <property type="entry name" value="Immunoglobulins"/>
    <property type="match status" value="2"/>
</dbReference>
<dbReference type="InterPro" id="IPR035986">
    <property type="entry name" value="PKD_dom_sf"/>
</dbReference>
<dbReference type="PROSITE" id="PS50093">
    <property type="entry name" value="PKD"/>
    <property type="match status" value="2"/>
</dbReference>
<reference evidence="3" key="1">
    <citation type="submission" date="2012-11" db="EMBL/GenBank/DDBJ databases">
        <authorList>
            <person name="Lucero-Rivera Y.E."/>
            <person name="Tovar-Ramirez D."/>
        </authorList>
    </citation>
    <scope>NUCLEOTIDE SEQUENCE [LARGE SCALE GENOMIC DNA]</scope>
    <source>
        <strain evidence="3">Araruama</strain>
    </source>
</reference>
<name>A0A1V1P698_9BACT</name>
<dbReference type="InterPro" id="IPR022409">
    <property type="entry name" value="PKD/Chitinase_dom"/>
</dbReference>
<dbReference type="SUPFAM" id="SSF63446">
    <property type="entry name" value="Type I dockerin domain"/>
    <property type="match status" value="1"/>
</dbReference>
<dbReference type="SUPFAM" id="SSF49299">
    <property type="entry name" value="PKD domain"/>
    <property type="match status" value="2"/>
</dbReference>
<evidence type="ECO:0000313" key="2">
    <source>
        <dbReference type="EMBL" id="ETR70387.1"/>
    </source>
</evidence>
<organism evidence="2 3">
    <name type="scientific">Candidatus Magnetoglobus multicellularis str. Araruama</name>
    <dbReference type="NCBI Taxonomy" id="890399"/>
    <lineage>
        <taxon>Bacteria</taxon>
        <taxon>Pseudomonadati</taxon>
        <taxon>Thermodesulfobacteriota</taxon>
        <taxon>Desulfobacteria</taxon>
        <taxon>Desulfobacterales</taxon>
        <taxon>Desulfobacteraceae</taxon>
        <taxon>Candidatus Magnetoglobus</taxon>
    </lineage>
</organism>
<gene>
    <name evidence="2" type="ORF">OMM_03274</name>
</gene>
<dbReference type="AlphaFoldDB" id="A0A1V1P698"/>
<dbReference type="InterPro" id="IPR000601">
    <property type="entry name" value="PKD_dom"/>
</dbReference>
<dbReference type="GO" id="GO:0000272">
    <property type="term" value="P:polysaccharide catabolic process"/>
    <property type="evidence" value="ECO:0007669"/>
    <property type="project" value="InterPro"/>
</dbReference>
<dbReference type="SMART" id="SM00089">
    <property type="entry name" value="PKD"/>
    <property type="match status" value="2"/>
</dbReference>
<evidence type="ECO:0000259" key="1">
    <source>
        <dbReference type="PROSITE" id="PS50093"/>
    </source>
</evidence>
<dbReference type="Pfam" id="PF18911">
    <property type="entry name" value="PKD_4"/>
    <property type="match status" value="2"/>
</dbReference>
<accession>A0A1V1P698</accession>
<dbReference type="Pfam" id="PF17963">
    <property type="entry name" value="Big_9"/>
    <property type="match status" value="3"/>
</dbReference>
<comment type="caution">
    <text evidence="2">The sequence shown here is derived from an EMBL/GenBank/DDBJ whole genome shotgun (WGS) entry which is preliminary data.</text>
</comment>
<protein>
    <recommendedName>
        <fullName evidence="1">PKD domain-containing protein</fullName>
    </recommendedName>
</protein>
<feature type="domain" description="PKD" evidence="1">
    <location>
        <begin position="183"/>
        <end position="263"/>
    </location>
</feature>
<proteinExistence type="predicted"/>
<dbReference type="Proteomes" id="UP000189670">
    <property type="component" value="Unassembled WGS sequence"/>
</dbReference>
<dbReference type="GO" id="GO:0016020">
    <property type="term" value="C:membrane"/>
    <property type="evidence" value="ECO:0007669"/>
    <property type="project" value="InterPro"/>
</dbReference>
<dbReference type="Pfam" id="PF00404">
    <property type="entry name" value="Dockerin_1"/>
    <property type="match status" value="1"/>
</dbReference>
<dbReference type="EMBL" id="ATBP01000433">
    <property type="protein sequence ID" value="ETR70387.1"/>
    <property type="molecule type" value="Genomic_DNA"/>
</dbReference>
<dbReference type="CDD" id="cd14256">
    <property type="entry name" value="Dockerin_I"/>
    <property type="match status" value="1"/>
</dbReference>
<feature type="domain" description="PKD" evidence="1">
    <location>
        <begin position="100"/>
        <end position="174"/>
    </location>
</feature>
<sequence length="706" mass="77224">MRLDITIRVSANEDLKESPNLSLLLPECQPEELSMDGDGNMFEVQYNIPETIEGNATINVTAIDMADNEASAESAFIIEIPNRPPSLVTPENYEIYENDSLDLSVIFSDPDSEDNHTAEINWGDGSELETASVDPNSLRVTGSHIYADNGQFTIHLSITDRFGEAAETSVEVSVLNINPIIPESSNETRVDKGVSVEISQSFEDSGLNDTHTAQLDWGDDTTPSEAIVDQELNLVTGNHSYTTKGTYSIRLTVTDDDGGSLTAGIMTVFVNNSVPVCSVESVEIDEDISGSGVFTCQDDDDDLLTIRIVDLPINGQLDSDSAQFTYIPNENFNGDEQFTFIASDGDADSETMTVPIKVLAVNDPPVTTDIELLIGEDSYIDDMFTCSDPDHDRCQYTIVEQPKLGKIILTDPISFETFTYTPNENAFGDDYIAFSASDGQLTSNVSVVHIEIAPENDPPQTTALSLTTNEETPDYGQLTASDIENDPLTFIIVNEPTKGILTIDPSTGAYAYTPAAGETGEDYFSYKVNDQTIDSNISDVQITILPVDKEFDFTGVIHYAGPQTGEVHIIAYSGGVMTDNEQVHYFDSMSDSIQFTMSVQNGAYTLSVFLDSDYSGDLTPNEPSGSYNTPIIINNADNPELIDFWMGIIGDVNNDGELTPGDAIMAYQLSKKFSWTKAELFCGDYNRDGEITPKDALLIYEKTKQF</sequence>
<evidence type="ECO:0000313" key="3">
    <source>
        <dbReference type="Proteomes" id="UP000189670"/>
    </source>
</evidence>
<dbReference type="GO" id="GO:0005509">
    <property type="term" value="F:calcium ion binding"/>
    <property type="evidence" value="ECO:0007669"/>
    <property type="project" value="InterPro"/>
</dbReference>